<dbReference type="Gene3D" id="3.40.50.150">
    <property type="entry name" value="Vaccinia Virus protein VP39"/>
    <property type="match status" value="1"/>
</dbReference>
<keyword evidence="2" id="KW-0489">Methyltransferase</keyword>
<dbReference type="PANTHER" id="PTHR42912">
    <property type="entry name" value="METHYLTRANSFERASE"/>
    <property type="match status" value="1"/>
</dbReference>
<evidence type="ECO:0000313" key="2">
    <source>
        <dbReference type="EMBL" id="MBK1786456.1"/>
    </source>
</evidence>
<gene>
    <name evidence="2" type="ORF">JHE00_19175</name>
</gene>
<reference evidence="2" key="1">
    <citation type="submission" date="2020-12" db="EMBL/GenBank/DDBJ databases">
        <title>Prauserella sp. ASG 168, a novel actinomycete isolated from cave rock.</title>
        <authorList>
            <person name="Suriyachadkun C."/>
        </authorList>
    </citation>
    <scope>NUCLEOTIDE SEQUENCE</scope>
    <source>
        <strain evidence="2">ASG 168</strain>
    </source>
</reference>
<keyword evidence="2" id="KW-0808">Transferase</keyword>
<accession>A0A934QTS0</accession>
<dbReference type="AlphaFoldDB" id="A0A934QTS0"/>
<comment type="caution">
    <text evidence="2">The sequence shown here is derived from an EMBL/GenBank/DDBJ whole genome shotgun (WGS) entry which is preliminary data.</text>
</comment>
<dbReference type="Proteomes" id="UP000635245">
    <property type="component" value="Unassembled WGS sequence"/>
</dbReference>
<dbReference type="InterPro" id="IPR013216">
    <property type="entry name" value="Methyltransf_11"/>
</dbReference>
<organism evidence="2 3">
    <name type="scientific">Prauserella cavernicola</name>
    <dbReference type="NCBI Taxonomy" id="2800127"/>
    <lineage>
        <taxon>Bacteria</taxon>
        <taxon>Bacillati</taxon>
        <taxon>Actinomycetota</taxon>
        <taxon>Actinomycetes</taxon>
        <taxon>Pseudonocardiales</taxon>
        <taxon>Pseudonocardiaceae</taxon>
        <taxon>Prauserella</taxon>
    </lineage>
</organism>
<dbReference type="InterPro" id="IPR029063">
    <property type="entry name" value="SAM-dependent_MTases_sf"/>
</dbReference>
<evidence type="ECO:0000259" key="1">
    <source>
        <dbReference type="Pfam" id="PF08241"/>
    </source>
</evidence>
<evidence type="ECO:0000313" key="3">
    <source>
        <dbReference type="Proteomes" id="UP000635245"/>
    </source>
</evidence>
<dbReference type="RefSeq" id="WP_200319914.1">
    <property type="nucleotide sequence ID" value="NZ_JAENJH010000004.1"/>
</dbReference>
<keyword evidence="3" id="KW-1185">Reference proteome</keyword>
<dbReference type="GO" id="GO:0032259">
    <property type="term" value="P:methylation"/>
    <property type="evidence" value="ECO:0007669"/>
    <property type="project" value="UniProtKB-KW"/>
</dbReference>
<dbReference type="EMBL" id="JAENJH010000004">
    <property type="protein sequence ID" value="MBK1786456.1"/>
    <property type="molecule type" value="Genomic_DNA"/>
</dbReference>
<sequence length="201" mass="21143">MSSVVDEALDRAFGHPRGLLGRLGGALMAHGNAATERHVVEVAKPGDQETVLVLGPGPGVGLAEAAGRARLAVGVDPSDEMLELCRQRCADAVRAGSVVLRAGTAAATGQPETSMDVVLSVNNVQLWGDRGAAFAELLRVLRPGGRLVLSAHEKWLPVARHDLAAELEAAGFTDLQTWVWDPPGPIAARAAQLRAWRPLPH</sequence>
<name>A0A934QTS0_9PSEU</name>
<protein>
    <submittedName>
        <fullName evidence="2">Class I SAM-dependent methyltransferase</fullName>
    </submittedName>
</protein>
<dbReference type="GO" id="GO:0008757">
    <property type="term" value="F:S-adenosylmethionine-dependent methyltransferase activity"/>
    <property type="evidence" value="ECO:0007669"/>
    <property type="project" value="InterPro"/>
</dbReference>
<dbReference type="Pfam" id="PF08241">
    <property type="entry name" value="Methyltransf_11"/>
    <property type="match status" value="1"/>
</dbReference>
<dbReference type="InterPro" id="IPR050508">
    <property type="entry name" value="Methyltransf_Superfamily"/>
</dbReference>
<feature type="domain" description="Methyltransferase type 11" evidence="1">
    <location>
        <begin position="53"/>
        <end position="149"/>
    </location>
</feature>
<dbReference type="PANTHER" id="PTHR42912:SF95">
    <property type="entry name" value="METHYLTRANSFERASE TYPE 11 DOMAIN-CONTAINING PROTEIN"/>
    <property type="match status" value="1"/>
</dbReference>
<dbReference type="SUPFAM" id="SSF53335">
    <property type="entry name" value="S-adenosyl-L-methionine-dependent methyltransferases"/>
    <property type="match status" value="1"/>
</dbReference>
<proteinExistence type="predicted"/>